<feature type="domain" description="Secretin/TonB short N-terminal" evidence="17">
    <location>
        <begin position="63"/>
        <end position="114"/>
    </location>
</feature>
<dbReference type="Pfam" id="PF07660">
    <property type="entry name" value="STN"/>
    <property type="match status" value="1"/>
</dbReference>
<dbReference type="NCBIfam" id="TIGR01783">
    <property type="entry name" value="TonB-siderophor"/>
    <property type="match status" value="1"/>
</dbReference>
<keyword evidence="10 15" id="KW-0798">TonB box</keyword>
<evidence type="ECO:0000313" key="19">
    <source>
        <dbReference type="Proteomes" id="UP000265875"/>
    </source>
</evidence>
<comment type="subcellular location">
    <subcellularLocation>
        <location evidence="1 14">Cell outer membrane</location>
        <topology evidence="1 14">Multi-pass membrane protein</topology>
    </subcellularLocation>
</comment>
<protein>
    <submittedName>
        <fullName evidence="18">TonB-dependent siderophore receptor</fullName>
    </submittedName>
</protein>
<evidence type="ECO:0000256" key="9">
    <source>
        <dbReference type="ARBA" id="ARBA00023065"/>
    </source>
</evidence>
<sequence>MTPRITPLARAIHLAFATGLTLGSLAVTHAALAQPAASSIIRFDIEAAPLDQALSQFGRQAGIPLSIDASLTAGKASPGVKGSFSVEQGFAQLLAGTGLSVFRTDSGNYLLAQAAEASGALELGATSINSRLLGETTEGTGSYTTGVTSTATKMNLSIRETPQSISVITRQRMDDQQLNSVTQVLNQTPGITMSQDGGLRYNIYSRGSAINTYQLDGVTTTQENQTRNMPSTLLDMTLYDRVEIVRGATGLMTGAGEPGGVVNLIRKRPTREFKSHIQATVGSWDYYRSEADVSGPLNESGDLRGRLVAAKQKNGSFRDWYKEEKDILYGVLEADLNEDTLLRFGVDYQKFKGTGSPGVPLMFTSGKQTDFSRSTSSGARWMYDELETTNYFMAAEHRFANDWQLKLAANYMTSDRDNYNGSYQTSTGRAWLNEATGEARMLRYNAEADQTQRGMDLTLQGPFSLFGRTHEFITGFNYQNYKNDHTGYDVGISFVNFNDWDNYLPRPGDTGTVGEILNIKSSQRGTYGAFKFNVMDDLNVIVGARTSDYDYDYYYWPSAVSTTKMHERGEVTPYAGIVYDLTPEQSMYVSYSDIFKPQSSRDSNGTVIGPVVGGNYEVGWKGEFYGGRLNASTALFLVKRDNLAVADGSETVAGTVGEQAYKAAKGTETKGIDMELSGEVLPGWQVMAGYSHARTEDADGVRQLTQLSMDTFRFWNTYRLQGDWNKLTVGGGVSWNSGTSLYYSTLKARAKQDDYAVASLMARYQVSDNLAATLNLNNLFDEKYYSGIGGSVGHYGDPRNASLNLRYDF</sequence>
<dbReference type="InterPro" id="IPR039426">
    <property type="entry name" value="TonB-dep_rcpt-like"/>
</dbReference>
<keyword evidence="5" id="KW-0410">Iron transport</keyword>
<name>A0A399M5T8_9PSED</name>
<proteinExistence type="inferred from homology"/>
<evidence type="ECO:0000256" key="13">
    <source>
        <dbReference type="ARBA" id="ARBA00023237"/>
    </source>
</evidence>
<dbReference type="GO" id="GO:0009279">
    <property type="term" value="C:cell outer membrane"/>
    <property type="evidence" value="ECO:0007669"/>
    <property type="project" value="UniProtKB-SubCell"/>
</dbReference>
<keyword evidence="11 14" id="KW-0472">Membrane</keyword>
<dbReference type="SMART" id="SM00965">
    <property type="entry name" value="STN"/>
    <property type="match status" value="1"/>
</dbReference>
<keyword evidence="7 16" id="KW-0732">Signal</keyword>
<keyword evidence="13 14" id="KW-0998">Cell outer membrane</keyword>
<dbReference type="GO" id="GO:0015891">
    <property type="term" value="P:siderophore transport"/>
    <property type="evidence" value="ECO:0007669"/>
    <property type="project" value="InterPro"/>
</dbReference>
<feature type="signal peptide" evidence="16">
    <location>
        <begin position="1"/>
        <end position="26"/>
    </location>
</feature>
<dbReference type="AlphaFoldDB" id="A0A399M5T8"/>
<dbReference type="InterPro" id="IPR010105">
    <property type="entry name" value="TonB_sidphr_rcpt"/>
</dbReference>
<dbReference type="EMBL" id="QWLL01000035">
    <property type="protein sequence ID" value="RII76679.1"/>
    <property type="molecule type" value="Genomic_DNA"/>
</dbReference>
<dbReference type="GO" id="GO:0038023">
    <property type="term" value="F:signaling receptor activity"/>
    <property type="evidence" value="ECO:0007669"/>
    <property type="project" value="InterPro"/>
</dbReference>
<evidence type="ECO:0000259" key="17">
    <source>
        <dbReference type="SMART" id="SM00965"/>
    </source>
</evidence>
<keyword evidence="12 18" id="KW-0675">Receptor</keyword>
<dbReference type="InterPro" id="IPR000531">
    <property type="entry name" value="Beta-barrel_TonB"/>
</dbReference>
<dbReference type="GO" id="GO:0015344">
    <property type="term" value="F:siderophore uptake transmembrane transporter activity"/>
    <property type="evidence" value="ECO:0007669"/>
    <property type="project" value="TreeGrafter"/>
</dbReference>
<evidence type="ECO:0000256" key="12">
    <source>
        <dbReference type="ARBA" id="ARBA00023170"/>
    </source>
</evidence>
<dbReference type="Gene3D" id="2.40.170.20">
    <property type="entry name" value="TonB-dependent receptor, beta-barrel domain"/>
    <property type="match status" value="1"/>
</dbReference>
<comment type="caution">
    <text evidence="18">The sequence shown here is derived from an EMBL/GenBank/DDBJ whole genome shotgun (WGS) entry which is preliminary data.</text>
</comment>
<evidence type="ECO:0000256" key="7">
    <source>
        <dbReference type="ARBA" id="ARBA00022729"/>
    </source>
</evidence>
<evidence type="ECO:0000313" key="18">
    <source>
        <dbReference type="EMBL" id="RII76679.1"/>
    </source>
</evidence>
<keyword evidence="9" id="KW-0406">Ion transport</keyword>
<dbReference type="FunFam" id="2.170.130.10:FF:000010">
    <property type="entry name" value="Ferripyoverdine receptor"/>
    <property type="match status" value="1"/>
</dbReference>
<evidence type="ECO:0000256" key="5">
    <source>
        <dbReference type="ARBA" id="ARBA00022496"/>
    </source>
</evidence>
<reference evidence="18 19" key="1">
    <citation type="submission" date="2018-08" db="EMBL/GenBank/DDBJ databases">
        <title>Draft genome sequence of the cyanotroph, Pseudomonas monteilii BCN3.</title>
        <authorList>
            <person name="Jones L.B."/>
            <person name="Kunz D.A."/>
        </authorList>
    </citation>
    <scope>NUCLEOTIDE SEQUENCE [LARGE SCALE GENOMIC DNA]</scope>
    <source>
        <strain evidence="18 19">BCN3</strain>
    </source>
</reference>
<evidence type="ECO:0000256" key="3">
    <source>
        <dbReference type="ARBA" id="ARBA00022448"/>
    </source>
</evidence>
<keyword evidence="4 14" id="KW-1134">Transmembrane beta strand</keyword>
<dbReference type="InterPro" id="IPR036942">
    <property type="entry name" value="Beta-barrel_TonB_sf"/>
</dbReference>
<evidence type="ECO:0000256" key="16">
    <source>
        <dbReference type="SAM" id="SignalP"/>
    </source>
</evidence>
<dbReference type="InterPro" id="IPR011662">
    <property type="entry name" value="Secretin/TonB_short_N"/>
</dbReference>
<dbReference type="PANTHER" id="PTHR32552:SF74">
    <property type="entry name" value="HYDROXAMATE SIDEROPHORE RECEPTOR FHUE"/>
    <property type="match status" value="1"/>
</dbReference>
<evidence type="ECO:0000256" key="6">
    <source>
        <dbReference type="ARBA" id="ARBA00022692"/>
    </source>
</evidence>
<dbReference type="Pfam" id="PF00593">
    <property type="entry name" value="TonB_dep_Rec_b-barrel"/>
    <property type="match status" value="1"/>
</dbReference>
<gene>
    <name evidence="18" type="ORF">D0894_16090</name>
</gene>
<feature type="chain" id="PRO_5017195048" evidence="16">
    <location>
        <begin position="27"/>
        <end position="809"/>
    </location>
</feature>
<dbReference type="PANTHER" id="PTHR32552">
    <property type="entry name" value="FERRICHROME IRON RECEPTOR-RELATED"/>
    <property type="match status" value="1"/>
</dbReference>
<evidence type="ECO:0000256" key="8">
    <source>
        <dbReference type="ARBA" id="ARBA00023004"/>
    </source>
</evidence>
<accession>A0A399M5T8</accession>
<evidence type="ECO:0000256" key="10">
    <source>
        <dbReference type="ARBA" id="ARBA00023077"/>
    </source>
</evidence>
<dbReference type="Gene3D" id="2.170.130.10">
    <property type="entry name" value="TonB-dependent receptor, plug domain"/>
    <property type="match status" value="1"/>
</dbReference>
<comment type="similarity">
    <text evidence="2 14 15">Belongs to the TonB-dependent receptor family.</text>
</comment>
<evidence type="ECO:0000256" key="14">
    <source>
        <dbReference type="PROSITE-ProRule" id="PRU01360"/>
    </source>
</evidence>
<dbReference type="SUPFAM" id="SSF56935">
    <property type="entry name" value="Porins"/>
    <property type="match status" value="1"/>
</dbReference>
<dbReference type="RefSeq" id="WP_119370542.1">
    <property type="nucleotide sequence ID" value="NZ_QWLL01000035.1"/>
</dbReference>
<evidence type="ECO:0000256" key="4">
    <source>
        <dbReference type="ARBA" id="ARBA00022452"/>
    </source>
</evidence>
<dbReference type="Gene3D" id="3.55.50.30">
    <property type="match status" value="1"/>
</dbReference>
<evidence type="ECO:0000256" key="11">
    <source>
        <dbReference type="ARBA" id="ARBA00023136"/>
    </source>
</evidence>
<evidence type="ECO:0000256" key="15">
    <source>
        <dbReference type="RuleBase" id="RU003357"/>
    </source>
</evidence>
<evidence type="ECO:0000256" key="1">
    <source>
        <dbReference type="ARBA" id="ARBA00004571"/>
    </source>
</evidence>
<dbReference type="InterPro" id="IPR037066">
    <property type="entry name" value="Plug_dom_sf"/>
</dbReference>
<keyword evidence="8" id="KW-0408">Iron</keyword>
<dbReference type="Pfam" id="PF07715">
    <property type="entry name" value="Plug"/>
    <property type="match status" value="1"/>
</dbReference>
<dbReference type="InterPro" id="IPR012910">
    <property type="entry name" value="Plug_dom"/>
</dbReference>
<dbReference type="PROSITE" id="PS52016">
    <property type="entry name" value="TONB_DEPENDENT_REC_3"/>
    <property type="match status" value="1"/>
</dbReference>
<keyword evidence="6 14" id="KW-0812">Transmembrane</keyword>
<dbReference type="Proteomes" id="UP000265875">
    <property type="component" value="Unassembled WGS sequence"/>
</dbReference>
<evidence type="ECO:0000256" key="2">
    <source>
        <dbReference type="ARBA" id="ARBA00009810"/>
    </source>
</evidence>
<keyword evidence="3 14" id="KW-0813">Transport</keyword>
<dbReference type="CDD" id="cd01347">
    <property type="entry name" value="ligand_gated_channel"/>
    <property type="match status" value="1"/>
</dbReference>
<organism evidence="18 19">
    <name type="scientific">Pseudomonas monteilii</name>
    <dbReference type="NCBI Taxonomy" id="76759"/>
    <lineage>
        <taxon>Bacteria</taxon>
        <taxon>Pseudomonadati</taxon>
        <taxon>Pseudomonadota</taxon>
        <taxon>Gammaproteobacteria</taxon>
        <taxon>Pseudomonadales</taxon>
        <taxon>Pseudomonadaceae</taxon>
        <taxon>Pseudomonas</taxon>
    </lineage>
</organism>